<dbReference type="RefSeq" id="WP_425558541.1">
    <property type="nucleotide sequence ID" value="NZ_BAAAQM010000004.1"/>
</dbReference>
<dbReference type="EMBL" id="BAAAQM010000004">
    <property type="protein sequence ID" value="GAA1956772.1"/>
    <property type="molecule type" value="Genomic_DNA"/>
</dbReference>
<sequence>MTDAAERDFSRSAAVLVGTSEYEEFDDVPAVRNSLHLMRSVLLRDRCGWPAERVAVFENEHSPGNLPDRLVQLFAEVRDVALFFFVGHGIPDLYDELCLGLVGTTRVSERRATTSLPFSAVRNAFRISRARVKIIILDCCFAGLALEHRGRLGSEAMFEYTAATGAAVLAASSAYATAWYEDGPGVAVPYTHFTRRLADIVDSGTADVEGRLTVAALWHRVTDDLAVAGLPVPTYRIEDGAGRFVFATRPTAVGPSRCVPQEDVATAGGRPAGVDPWDVDALITEFPDVPVSVWGTADRAELVEILIKLGADLRHTDRDQSRRILSRASELVQGLPASLMADLLAEEVRKLSRLVG</sequence>
<dbReference type="Gene3D" id="3.40.50.1460">
    <property type="match status" value="1"/>
</dbReference>
<protein>
    <recommendedName>
        <fullName evidence="3">Peptidase C14 caspase catalytic subunit p20</fullName>
    </recommendedName>
</protein>
<keyword evidence="2" id="KW-1185">Reference proteome</keyword>
<dbReference type="NCBIfam" id="NF047832">
    <property type="entry name" value="caspase_w_EACC1"/>
    <property type="match status" value="1"/>
</dbReference>
<evidence type="ECO:0000313" key="2">
    <source>
        <dbReference type="Proteomes" id="UP001499854"/>
    </source>
</evidence>
<proteinExistence type="predicted"/>
<dbReference type="Proteomes" id="UP001499854">
    <property type="component" value="Unassembled WGS sequence"/>
</dbReference>
<organism evidence="1 2">
    <name type="scientific">Catenulispora subtropica</name>
    <dbReference type="NCBI Taxonomy" id="450798"/>
    <lineage>
        <taxon>Bacteria</taxon>
        <taxon>Bacillati</taxon>
        <taxon>Actinomycetota</taxon>
        <taxon>Actinomycetes</taxon>
        <taxon>Catenulisporales</taxon>
        <taxon>Catenulisporaceae</taxon>
        <taxon>Catenulispora</taxon>
    </lineage>
</organism>
<evidence type="ECO:0000313" key="1">
    <source>
        <dbReference type="EMBL" id="GAA1956772.1"/>
    </source>
</evidence>
<gene>
    <name evidence="1" type="ORF">GCM10009838_10900</name>
</gene>
<evidence type="ECO:0008006" key="3">
    <source>
        <dbReference type="Google" id="ProtNLM"/>
    </source>
</evidence>
<name>A0ABN2QRN5_9ACTN</name>
<accession>A0ABN2QRN5</accession>
<comment type="caution">
    <text evidence="1">The sequence shown here is derived from an EMBL/GenBank/DDBJ whole genome shotgun (WGS) entry which is preliminary data.</text>
</comment>
<reference evidence="1 2" key="1">
    <citation type="journal article" date="2019" name="Int. J. Syst. Evol. Microbiol.">
        <title>The Global Catalogue of Microorganisms (GCM) 10K type strain sequencing project: providing services to taxonomists for standard genome sequencing and annotation.</title>
        <authorList>
            <consortium name="The Broad Institute Genomics Platform"/>
            <consortium name="The Broad Institute Genome Sequencing Center for Infectious Disease"/>
            <person name="Wu L."/>
            <person name="Ma J."/>
        </authorList>
    </citation>
    <scope>NUCLEOTIDE SEQUENCE [LARGE SCALE GENOMIC DNA]</scope>
    <source>
        <strain evidence="1 2">JCM 16013</strain>
    </source>
</reference>